<dbReference type="SUPFAM" id="SSF53244">
    <property type="entry name" value="MurD-like peptide ligases, peptide-binding domain"/>
    <property type="match status" value="1"/>
</dbReference>
<evidence type="ECO:0000256" key="1">
    <source>
        <dbReference type="ARBA" id="ARBA00004752"/>
    </source>
</evidence>
<dbReference type="InterPro" id="IPR036615">
    <property type="entry name" value="Mur_ligase_C_dom_sf"/>
</dbReference>
<evidence type="ECO:0000256" key="3">
    <source>
        <dbReference type="ARBA" id="ARBA00022490"/>
    </source>
</evidence>
<comment type="subcellular location">
    <subcellularLocation>
        <location evidence="12 13">Cytoplasm</location>
    </subcellularLocation>
</comment>
<dbReference type="EMBL" id="PNHP01000003">
    <property type="protein sequence ID" value="PMC81570.1"/>
    <property type="molecule type" value="Genomic_DNA"/>
</dbReference>
<feature type="domain" description="Mur ligase C-terminal" evidence="15">
    <location>
        <begin position="324"/>
        <end position="448"/>
    </location>
</feature>
<comment type="caution">
    <text evidence="17">The sequence shown here is derived from an EMBL/GenBank/DDBJ whole genome shotgun (WGS) entry which is preliminary data.</text>
</comment>
<comment type="pathway">
    <text evidence="1 12 13">Cell wall biogenesis; peptidoglycan biosynthesis.</text>
</comment>
<dbReference type="Gene3D" id="3.40.1190.10">
    <property type="entry name" value="Mur-like, catalytic domain"/>
    <property type="match status" value="1"/>
</dbReference>
<dbReference type="GO" id="GO:0005737">
    <property type="term" value="C:cytoplasm"/>
    <property type="evidence" value="ECO:0007669"/>
    <property type="project" value="UniProtKB-SubCell"/>
</dbReference>
<evidence type="ECO:0000313" key="18">
    <source>
        <dbReference type="Proteomes" id="UP000235658"/>
    </source>
</evidence>
<comment type="function">
    <text evidence="12">Catalyzes the addition of an amino acid to the nucleotide precursor UDP-N-acetylmuramoyl-L-alanyl-D-glutamate (UMAG) in the biosynthesis of bacterial cell-wall peptidoglycan.</text>
</comment>
<comment type="caution">
    <text evidence="12">Lacks conserved residue(s) required for the propagation of feature annotation.</text>
</comment>
<accession>A0A2N6UIT6</accession>
<dbReference type="EC" id="6.3.2.-" evidence="12"/>
<dbReference type="HAMAP" id="MF_00208">
    <property type="entry name" value="MurE"/>
    <property type="match status" value="1"/>
</dbReference>
<dbReference type="Gene3D" id="3.40.1390.10">
    <property type="entry name" value="MurE/MurF, N-terminal domain"/>
    <property type="match status" value="1"/>
</dbReference>
<evidence type="ECO:0000256" key="7">
    <source>
        <dbReference type="ARBA" id="ARBA00022840"/>
    </source>
</evidence>
<evidence type="ECO:0000256" key="2">
    <source>
        <dbReference type="ARBA" id="ARBA00005898"/>
    </source>
</evidence>
<dbReference type="GO" id="GO:0009252">
    <property type="term" value="P:peptidoglycan biosynthetic process"/>
    <property type="evidence" value="ECO:0007669"/>
    <property type="project" value="UniProtKB-UniRule"/>
</dbReference>
<keyword evidence="8 12" id="KW-0133">Cell shape</keyword>
<comment type="PTM">
    <text evidence="12">Carboxylation is probably crucial for Mg(2+) binding and, consequently, for the gamma-phosphate positioning of ATP.</text>
</comment>
<feature type="domain" description="Mur ligase central" evidence="16">
    <location>
        <begin position="109"/>
        <end position="301"/>
    </location>
</feature>
<dbReference type="UniPathway" id="UPA00219"/>
<keyword evidence="12" id="KW-0460">Magnesium</keyword>
<evidence type="ECO:0000313" key="17">
    <source>
        <dbReference type="EMBL" id="PMC81570.1"/>
    </source>
</evidence>
<comment type="cofactor">
    <cofactor evidence="12">
        <name>Mg(2+)</name>
        <dbReference type="ChEBI" id="CHEBI:18420"/>
    </cofactor>
</comment>
<dbReference type="PANTHER" id="PTHR23135">
    <property type="entry name" value="MUR LIGASE FAMILY MEMBER"/>
    <property type="match status" value="1"/>
</dbReference>
<dbReference type="InterPro" id="IPR035911">
    <property type="entry name" value="MurE/MurF_N"/>
</dbReference>
<dbReference type="NCBIfam" id="TIGR01085">
    <property type="entry name" value="murE"/>
    <property type="match status" value="1"/>
</dbReference>
<dbReference type="InterPro" id="IPR005761">
    <property type="entry name" value="UDP-N-AcMur-Glu-dNH2Pim_ligase"/>
</dbReference>
<dbReference type="NCBIfam" id="NF001126">
    <property type="entry name" value="PRK00139.1-4"/>
    <property type="match status" value="1"/>
</dbReference>
<feature type="binding site" evidence="12">
    <location>
        <position position="188"/>
    </location>
    <ligand>
        <name>UDP-N-acetyl-alpha-D-muramoyl-L-alanyl-D-glutamate</name>
        <dbReference type="ChEBI" id="CHEBI:83900"/>
    </ligand>
</feature>
<sequence length="476" mass="54176">MKIEKILKEISYISKNIQNDKEIIGISSDSRQIKDNYIFLANKGYEFDGHKYIDSAIKNGANTIIYTNDDINFESGINYIKVKDQRLALAKISNLLSNYPSKSMRMIGVTGTNGKTTTANLIAFVLNKLGSPCANIGTDGADLINKTMPTEHTTPEITDLNEILIEAKKENIKNAVMETSSHGLYLKRNYGIDYEYGVFTNLSMEHMDFHKTMDNYFKAKMILLNNSKKQVVNLDDDYGKRAKEIFKDALTISINEDSKYRAQNIKRVDLGLEFTVNGVKFHLNRFGHYDIYNSLCAIAIANDLGYKLEEISKALEDFTGVKSRFEFIENKLGINIVVDFAHTPEAFENLFKDLPKDKKIYAVYGINGDRTYDIRKAVGKISAKYGVFSVITTDDPKFDTFENISQQIKEGVDENKGESIIIKDRKEAIKYGISHAKKGDFVFMLGKGEENFLKLKNNIKTYYNEKETIREVLEEL</sequence>
<dbReference type="GO" id="GO:0005524">
    <property type="term" value="F:ATP binding"/>
    <property type="evidence" value="ECO:0007669"/>
    <property type="project" value="UniProtKB-UniRule"/>
</dbReference>
<evidence type="ECO:0000256" key="5">
    <source>
        <dbReference type="ARBA" id="ARBA00022618"/>
    </source>
</evidence>
<dbReference type="Pfam" id="PF01225">
    <property type="entry name" value="Mur_ligase"/>
    <property type="match status" value="1"/>
</dbReference>
<reference evidence="17 18" key="1">
    <citation type="submission" date="2017-09" db="EMBL/GenBank/DDBJ databases">
        <title>Bacterial strain isolated from the female urinary microbiota.</title>
        <authorList>
            <person name="Thomas-White K."/>
            <person name="Kumar N."/>
            <person name="Forster S."/>
            <person name="Putonti C."/>
            <person name="Lawley T."/>
            <person name="Wolfe A.J."/>
        </authorList>
    </citation>
    <scope>NUCLEOTIDE SEQUENCE [LARGE SCALE GENOMIC DNA]</scope>
    <source>
        <strain evidence="17 18">UMB0204</strain>
    </source>
</reference>
<evidence type="ECO:0000259" key="16">
    <source>
        <dbReference type="Pfam" id="PF08245"/>
    </source>
</evidence>
<comment type="similarity">
    <text evidence="2 12">Belongs to the MurCDEF family. MurE subfamily.</text>
</comment>
<evidence type="ECO:0000256" key="13">
    <source>
        <dbReference type="RuleBase" id="RU004135"/>
    </source>
</evidence>
<dbReference type="InterPro" id="IPR018109">
    <property type="entry name" value="Folylpolyglutamate_synth_CS"/>
</dbReference>
<dbReference type="GO" id="GO:0051301">
    <property type="term" value="P:cell division"/>
    <property type="evidence" value="ECO:0007669"/>
    <property type="project" value="UniProtKB-KW"/>
</dbReference>
<keyword evidence="10 12" id="KW-0131">Cell cycle</keyword>
<dbReference type="InterPro" id="IPR013221">
    <property type="entry name" value="Mur_ligase_cen"/>
</dbReference>
<organism evidence="17 18">
    <name type="scientific">Anaerococcus hydrogenalis</name>
    <dbReference type="NCBI Taxonomy" id="33029"/>
    <lineage>
        <taxon>Bacteria</taxon>
        <taxon>Bacillati</taxon>
        <taxon>Bacillota</taxon>
        <taxon>Tissierellia</taxon>
        <taxon>Tissierellales</taxon>
        <taxon>Peptoniphilaceae</taxon>
        <taxon>Anaerococcus</taxon>
    </lineage>
</organism>
<keyword evidence="7 12" id="KW-0067">ATP-binding</keyword>
<keyword evidence="9 12" id="KW-0573">Peptidoglycan synthesis</keyword>
<dbReference type="SUPFAM" id="SSF63418">
    <property type="entry name" value="MurE/MurF N-terminal domain"/>
    <property type="match status" value="1"/>
</dbReference>
<dbReference type="GO" id="GO:0008360">
    <property type="term" value="P:regulation of cell shape"/>
    <property type="evidence" value="ECO:0007669"/>
    <property type="project" value="UniProtKB-KW"/>
</dbReference>
<gene>
    <name evidence="12" type="primary">murE</name>
    <name evidence="17" type="ORF">CJ192_05945</name>
</gene>
<dbReference type="AlphaFoldDB" id="A0A2N6UIT6"/>
<dbReference type="SUPFAM" id="SSF53623">
    <property type="entry name" value="MurD-like peptide ligases, catalytic domain"/>
    <property type="match status" value="1"/>
</dbReference>
<evidence type="ECO:0000256" key="10">
    <source>
        <dbReference type="ARBA" id="ARBA00023306"/>
    </source>
</evidence>
<dbReference type="GO" id="GO:0000287">
    <property type="term" value="F:magnesium ion binding"/>
    <property type="evidence" value="ECO:0007669"/>
    <property type="project" value="UniProtKB-UniRule"/>
</dbReference>
<evidence type="ECO:0000256" key="12">
    <source>
        <dbReference type="HAMAP-Rule" id="MF_00208"/>
    </source>
</evidence>
<proteinExistence type="inferred from homology"/>
<evidence type="ECO:0000256" key="4">
    <source>
        <dbReference type="ARBA" id="ARBA00022598"/>
    </source>
</evidence>
<evidence type="ECO:0000259" key="15">
    <source>
        <dbReference type="Pfam" id="PF02875"/>
    </source>
</evidence>
<dbReference type="Proteomes" id="UP000235658">
    <property type="component" value="Unassembled WGS sequence"/>
</dbReference>
<dbReference type="RefSeq" id="WP_102198108.1">
    <property type="nucleotide sequence ID" value="NZ_CAUPDS010000019.1"/>
</dbReference>
<keyword evidence="4 12" id="KW-0436">Ligase</keyword>
<evidence type="ECO:0000256" key="11">
    <source>
        <dbReference type="ARBA" id="ARBA00023316"/>
    </source>
</evidence>
<protein>
    <recommendedName>
        <fullName evidence="12">UDP-N-acetylmuramyl-tripeptide synthetase</fullName>
        <ecNumber evidence="12">6.3.2.-</ecNumber>
    </recommendedName>
    <alternativeName>
        <fullName evidence="12">UDP-MurNAc-tripeptide synthetase</fullName>
    </alternativeName>
</protein>
<dbReference type="GO" id="GO:0004326">
    <property type="term" value="F:tetrahydrofolylpolyglutamate synthase activity"/>
    <property type="evidence" value="ECO:0007669"/>
    <property type="project" value="InterPro"/>
</dbReference>
<keyword evidence="6 12" id="KW-0547">Nucleotide-binding</keyword>
<feature type="modified residue" description="N6-carboxylysine" evidence="12">
    <location>
        <position position="220"/>
    </location>
</feature>
<dbReference type="Pfam" id="PF08245">
    <property type="entry name" value="Mur_ligase_M"/>
    <property type="match status" value="1"/>
</dbReference>
<dbReference type="GO" id="GO:0071555">
    <property type="term" value="P:cell wall organization"/>
    <property type="evidence" value="ECO:0007669"/>
    <property type="project" value="UniProtKB-KW"/>
</dbReference>
<evidence type="ECO:0000256" key="9">
    <source>
        <dbReference type="ARBA" id="ARBA00022984"/>
    </source>
</evidence>
<dbReference type="GeneID" id="84578722"/>
<dbReference type="InterPro" id="IPR000713">
    <property type="entry name" value="Mur_ligase_N"/>
</dbReference>
<evidence type="ECO:0000256" key="6">
    <source>
        <dbReference type="ARBA" id="ARBA00022741"/>
    </source>
</evidence>
<dbReference type="PROSITE" id="PS01011">
    <property type="entry name" value="FOLYLPOLYGLU_SYNT_1"/>
    <property type="match status" value="1"/>
</dbReference>
<evidence type="ECO:0000259" key="14">
    <source>
        <dbReference type="Pfam" id="PF01225"/>
    </source>
</evidence>
<dbReference type="Pfam" id="PF02875">
    <property type="entry name" value="Mur_ligase_C"/>
    <property type="match status" value="1"/>
</dbReference>
<keyword evidence="3 12" id="KW-0963">Cytoplasm</keyword>
<name>A0A2N6UIT6_9FIRM</name>
<keyword evidence="11 12" id="KW-0961">Cell wall biogenesis/degradation</keyword>
<feature type="binding site" evidence="12">
    <location>
        <begin position="153"/>
        <end position="154"/>
    </location>
    <ligand>
        <name>UDP-N-acetyl-alpha-D-muramoyl-L-alanyl-D-glutamate</name>
        <dbReference type="ChEBI" id="CHEBI:83900"/>
    </ligand>
</feature>
<feature type="binding site" evidence="12">
    <location>
        <position position="30"/>
    </location>
    <ligand>
        <name>UDP-N-acetyl-alpha-D-muramoyl-L-alanyl-D-glutamate</name>
        <dbReference type="ChEBI" id="CHEBI:83900"/>
    </ligand>
</feature>
<feature type="binding site" evidence="12">
    <location>
        <begin position="111"/>
        <end position="117"/>
    </location>
    <ligand>
        <name>ATP</name>
        <dbReference type="ChEBI" id="CHEBI:30616"/>
    </ligand>
</feature>
<dbReference type="InterPro" id="IPR036565">
    <property type="entry name" value="Mur-like_cat_sf"/>
</dbReference>
<feature type="binding site" evidence="12">
    <location>
        <position position="180"/>
    </location>
    <ligand>
        <name>UDP-N-acetyl-alpha-D-muramoyl-L-alanyl-D-glutamate</name>
        <dbReference type="ChEBI" id="CHEBI:83900"/>
    </ligand>
</feature>
<keyword evidence="5 12" id="KW-0132">Cell division</keyword>
<evidence type="ECO:0000256" key="8">
    <source>
        <dbReference type="ARBA" id="ARBA00022960"/>
    </source>
</evidence>
<dbReference type="PANTHER" id="PTHR23135:SF4">
    <property type="entry name" value="UDP-N-ACETYLMURAMOYL-L-ALANYL-D-GLUTAMATE--2,6-DIAMINOPIMELATE LIGASE MURE HOMOLOG, CHLOROPLASTIC"/>
    <property type="match status" value="1"/>
</dbReference>
<dbReference type="InterPro" id="IPR004101">
    <property type="entry name" value="Mur_ligase_C"/>
</dbReference>
<feature type="domain" description="Mur ligase N-terminal catalytic" evidence="14">
    <location>
        <begin position="23"/>
        <end position="92"/>
    </location>
</feature>
<dbReference type="Gene3D" id="3.90.190.20">
    <property type="entry name" value="Mur ligase, C-terminal domain"/>
    <property type="match status" value="1"/>
</dbReference>